<organism evidence="3 4">
    <name type="scientific">Sinimarinibacterium flocculans</name>
    <dbReference type="NCBI Taxonomy" id="985250"/>
    <lineage>
        <taxon>Bacteria</taxon>
        <taxon>Pseudomonadati</taxon>
        <taxon>Pseudomonadota</taxon>
        <taxon>Gammaproteobacteria</taxon>
        <taxon>Nevskiales</taxon>
        <taxon>Nevskiaceae</taxon>
        <taxon>Sinimarinibacterium</taxon>
    </lineage>
</organism>
<reference evidence="3 4" key="1">
    <citation type="submission" date="2018-04" db="EMBL/GenBank/DDBJ databases">
        <title>Genomic Encyclopedia of Type Strains, Phase IV (KMG-IV): sequencing the most valuable type-strain genomes for metagenomic binning, comparative biology and taxonomic classification.</title>
        <authorList>
            <person name="Goeker M."/>
        </authorList>
    </citation>
    <scope>NUCLEOTIDE SEQUENCE [LARGE SCALE GENOMIC DNA]</scope>
    <source>
        <strain evidence="3 4">DSM 104150</strain>
    </source>
</reference>
<dbReference type="InterPro" id="IPR051213">
    <property type="entry name" value="START_lipid_transfer"/>
</dbReference>
<dbReference type="InterPro" id="IPR002913">
    <property type="entry name" value="START_lipid-bd_dom"/>
</dbReference>
<proteinExistence type="predicted"/>
<dbReference type="Pfam" id="PF01852">
    <property type="entry name" value="START"/>
    <property type="match status" value="1"/>
</dbReference>
<dbReference type="InterPro" id="IPR023393">
    <property type="entry name" value="START-like_dom_sf"/>
</dbReference>
<evidence type="ECO:0000313" key="4">
    <source>
        <dbReference type="Proteomes" id="UP000248330"/>
    </source>
</evidence>
<feature type="signal peptide" evidence="1">
    <location>
        <begin position="1"/>
        <end position="21"/>
    </location>
</feature>
<accession>A0A318EJA8</accession>
<feature type="domain" description="START" evidence="2">
    <location>
        <begin position="25"/>
        <end position="183"/>
    </location>
</feature>
<evidence type="ECO:0000256" key="1">
    <source>
        <dbReference type="SAM" id="SignalP"/>
    </source>
</evidence>
<dbReference type="PANTHER" id="PTHR19308:SF14">
    <property type="entry name" value="START DOMAIN-CONTAINING PROTEIN"/>
    <property type="match status" value="1"/>
</dbReference>
<dbReference type="GO" id="GO:0008289">
    <property type="term" value="F:lipid binding"/>
    <property type="evidence" value="ECO:0007669"/>
    <property type="project" value="InterPro"/>
</dbReference>
<dbReference type="PANTHER" id="PTHR19308">
    <property type="entry name" value="PHOSPHATIDYLCHOLINE TRANSFER PROTEIN"/>
    <property type="match status" value="1"/>
</dbReference>
<protein>
    <submittedName>
        <fullName evidence="3">START domain-containing protein</fullName>
    </submittedName>
</protein>
<dbReference type="SUPFAM" id="SSF55961">
    <property type="entry name" value="Bet v1-like"/>
    <property type="match status" value="1"/>
</dbReference>
<sequence length="221" mass="24089">MAFMSRVCAVLLLGLSAVVGAQGEWREEKQQDGIRIESRAVEGWEIREMRGTAMFDGHLDSLVAVITDPAAAPRLNELVESSKVVQRDSATRYQVYTLTKMPWPLKDRDVLMQRQIERDAQTGAVTIADQAASGTVPEKDGLVRIVRASNRWTFTPTADGKVRIEFVMLSDPAGPIPSSLINSMSVSTPLKTIAQLIALARQSPYAEAESLFAAETAAAAE</sequence>
<dbReference type="PROSITE" id="PS50848">
    <property type="entry name" value="START"/>
    <property type="match status" value="1"/>
</dbReference>
<dbReference type="Gene3D" id="3.30.530.20">
    <property type="match status" value="1"/>
</dbReference>
<keyword evidence="1" id="KW-0732">Signal</keyword>
<dbReference type="AlphaFoldDB" id="A0A318EJA8"/>
<feature type="chain" id="PRO_5016377644" evidence="1">
    <location>
        <begin position="22"/>
        <end position="221"/>
    </location>
</feature>
<dbReference type="GO" id="GO:0005737">
    <property type="term" value="C:cytoplasm"/>
    <property type="evidence" value="ECO:0007669"/>
    <property type="project" value="UniProtKB-ARBA"/>
</dbReference>
<name>A0A318EJA8_9GAMM</name>
<comment type="caution">
    <text evidence="3">The sequence shown here is derived from an EMBL/GenBank/DDBJ whole genome shotgun (WGS) entry which is preliminary data.</text>
</comment>
<keyword evidence="4" id="KW-1185">Reference proteome</keyword>
<gene>
    <name evidence="3" type="ORF">C8D93_101306</name>
</gene>
<dbReference type="RefSeq" id="WP_170123849.1">
    <property type="nucleotide sequence ID" value="NZ_CAKZQT010000007.1"/>
</dbReference>
<dbReference type="PIRSF" id="PIRSF039033">
    <property type="entry name" value="START_dom"/>
    <property type="match status" value="1"/>
</dbReference>
<dbReference type="EMBL" id="QICN01000001">
    <property type="protein sequence ID" value="PXV71261.1"/>
    <property type="molecule type" value="Genomic_DNA"/>
</dbReference>
<evidence type="ECO:0000313" key="3">
    <source>
        <dbReference type="EMBL" id="PXV71261.1"/>
    </source>
</evidence>
<dbReference type="Proteomes" id="UP000248330">
    <property type="component" value="Unassembled WGS sequence"/>
</dbReference>
<dbReference type="InterPro" id="IPR028347">
    <property type="entry name" value="START_dom_prot"/>
</dbReference>
<evidence type="ECO:0000259" key="2">
    <source>
        <dbReference type="PROSITE" id="PS50848"/>
    </source>
</evidence>